<dbReference type="PANTHER" id="PTHR12357">
    <property type="entry name" value="YTH YT521-B HOMOLOGY DOMAIN-CONTAINING"/>
    <property type="match status" value="1"/>
</dbReference>
<proteinExistence type="predicted"/>
<keyword evidence="4" id="KW-1185">Reference proteome</keyword>
<dbReference type="STRING" id="312017.Q23DI1"/>
<protein>
    <recommendedName>
        <fullName evidence="2">YTH domain-containing protein</fullName>
    </recommendedName>
</protein>
<dbReference type="RefSeq" id="XP_001014705.3">
    <property type="nucleotide sequence ID" value="XM_001014705.3"/>
</dbReference>
<dbReference type="eggNOG" id="KOG1901">
    <property type="taxonomic scope" value="Eukaryota"/>
</dbReference>
<dbReference type="OrthoDB" id="6103986at2759"/>
<dbReference type="Pfam" id="PF04146">
    <property type="entry name" value="YTH"/>
    <property type="match status" value="1"/>
</dbReference>
<dbReference type="PROSITE" id="PS50882">
    <property type="entry name" value="YTH"/>
    <property type="match status" value="1"/>
</dbReference>
<dbReference type="CDD" id="cd21134">
    <property type="entry name" value="YTH"/>
    <property type="match status" value="1"/>
</dbReference>
<accession>Q23DI1</accession>
<dbReference type="GO" id="GO:0003729">
    <property type="term" value="F:mRNA binding"/>
    <property type="evidence" value="ECO:0007669"/>
    <property type="project" value="TreeGrafter"/>
</dbReference>
<dbReference type="EMBL" id="GG662712">
    <property type="protein sequence ID" value="EAR94570.3"/>
    <property type="molecule type" value="Genomic_DNA"/>
</dbReference>
<evidence type="ECO:0000313" key="4">
    <source>
        <dbReference type="Proteomes" id="UP000009168"/>
    </source>
</evidence>
<dbReference type="SMR" id="Q23DI1"/>
<dbReference type="KEGG" id="tet:TTHERM_00047100"/>
<dbReference type="InParanoid" id="Q23DI1"/>
<gene>
    <name evidence="3" type="ORF">TTHERM_00047100</name>
</gene>
<evidence type="ECO:0000259" key="2">
    <source>
        <dbReference type="PROSITE" id="PS50882"/>
    </source>
</evidence>
<evidence type="ECO:0000256" key="1">
    <source>
        <dbReference type="SAM" id="MobiDB-lite"/>
    </source>
</evidence>
<dbReference type="AlphaFoldDB" id="Q23DI1"/>
<sequence>MNRKPGQGSHHNQNTYNKKPQKNQQILSQSFFSFNNNDPAAIEKKCLNSNLKQPSDGIKSFNSSQLQKLDVFSILLDIPHIATPADSLECPLSEEQFKKHTNDPAYEPEKYPVQKLYDLKYKIGIIQQIPQAARFFQMKAYQWEAIKAGVLYGTWSTSIDQNILLDQAFCEAKGKYPIILFFSINQSKSFQGVAVMKSRVNPQWRQDVWDDNKKFQGLFFIEWIYVQHILSTEFKGILNSLNYNKPVINQRNGQQINYEAGIQMLEVFMKQSQSKRIDQDYIWNTLIQFDEPEDHPFLQHKEKEVVKPHELLMQCANLMNMQQHSQEILQNQLPQLSQSSSNPQIPQNIQYLPHQQTVSFPQHVQIPQSNQSQNQIQPPQQLQTSQQIQYHNQHLNNMNFMPFQSMPYNQYAYQLPFPFYPYTNNSIYQPNQYFQPLNLLNPLPNNSIPTQQFPQGQQYNFQDLNQQSQTTPQQQNQNNQKKF</sequence>
<dbReference type="HOGENOM" id="CLU_802901_0_0_1"/>
<dbReference type="Gene3D" id="3.10.590.10">
    <property type="entry name" value="ph1033 like domains"/>
    <property type="match status" value="1"/>
</dbReference>
<reference evidence="4" key="1">
    <citation type="journal article" date="2006" name="PLoS Biol.">
        <title>Macronuclear genome sequence of the ciliate Tetrahymena thermophila, a model eukaryote.</title>
        <authorList>
            <person name="Eisen J.A."/>
            <person name="Coyne R.S."/>
            <person name="Wu M."/>
            <person name="Wu D."/>
            <person name="Thiagarajan M."/>
            <person name="Wortman J.R."/>
            <person name="Badger J.H."/>
            <person name="Ren Q."/>
            <person name="Amedeo P."/>
            <person name="Jones K.M."/>
            <person name="Tallon L.J."/>
            <person name="Delcher A.L."/>
            <person name="Salzberg S.L."/>
            <person name="Silva J.C."/>
            <person name="Haas B.J."/>
            <person name="Majoros W.H."/>
            <person name="Farzad M."/>
            <person name="Carlton J.M."/>
            <person name="Smith R.K. Jr."/>
            <person name="Garg J."/>
            <person name="Pearlman R.E."/>
            <person name="Karrer K.M."/>
            <person name="Sun L."/>
            <person name="Manning G."/>
            <person name="Elde N.C."/>
            <person name="Turkewitz A.P."/>
            <person name="Asai D.J."/>
            <person name="Wilkes D.E."/>
            <person name="Wang Y."/>
            <person name="Cai H."/>
            <person name="Collins K."/>
            <person name="Stewart B.A."/>
            <person name="Lee S.R."/>
            <person name="Wilamowska K."/>
            <person name="Weinberg Z."/>
            <person name="Ruzzo W.L."/>
            <person name="Wloga D."/>
            <person name="Gaertig J."/>
            <person name="Frankel J."/>
            <person name="Tsao C.-C."/>
            <person name="Gorovsky M.A."/>
            <person name="Keeling P.J."/>
            <person name="Waller R.F."/>
            <person name="Patron N.J."/>
            <person name="Cherry J.M."/>
            <person name="Stover N.A."/>
            <person name="Krieger C.J."/>
            <person name="del Toro C."/>
            <person name="Ryder H.F."/>
            <person name="Williamson S.C."/>
            <person name="Barbeau R.A."/>
            <person name="Hamilton E.P."/>
            <person name="Orias E."/>
        </authorList>
    </citation>
    <scope>NUCLEOTIDE SEQUENCE [LARGE SCALE GENOMIC DNA]</scope>
    <source>
        <strain evidence="4">SB210</strain>
    </source>
</reference>
<feature type="region of interest" description="Disordered" evidence="1">
    <location>
        <begin position="1"/>
        <end position="22"/>
    </location>
</feature>
<organism evidence="3 4">
    <name type="scientific">Tetrahymena thermophila (strain SB210)</name>
    <dbReference type="NCBI Taxonomy" id="312017"/>
    <lineage>
        <taxon>Eukaryota</taxon>
        <taxon>Sar</taxon>
        <taxon>Alveolata</taxon>
        <taxon>Ciliophora</taxon>
        <taxon>Intramacronucleata</taxon>
        <taxon>Oligohymenophorea</taxon>
        <taxon>Hymenostomatida</taxon>
        <taxon>Tetrahymenina</taxon>
        <taxon>Tetrahymenidae</taxon>
        <taxon>Tetrahymena</taxon>
    </lineage>
</organism>
<feature type="domain" description="YTH" evidence="2">
    <location>
        <begin position="133"/>
        <end position="268"/>
    </location>
</feature>
<dbReference type="GeneID" id="7844995"/>
<name>Q23DI1_TETTS</name>
<feature type="compositionally biased region" description="Polar residues" evidence="1">
    <location>
        <begin position="9"/>
        <end position="22"/>
    </location>
</feature>
<dbReference type="Proteomes" id="UP000009168">
    <property type="component" value="Unassembled WGS sequence"/>
</dbReference>
<evidence type="ECO:0000313" key="3">
    <source>
        <dbReference type="EMBL" id="EAR94570.3"/>
    </source>
</evidence>
<dbReference type="InterPro" id="IPR007275">
    <property type="entry name" value="YTH_domain"/>
</dbReference>
<dbReference type="InterPro" id="IPR045168">
    <property type="entry name" value="YTH_prot"/>
</dbReference>